<dbReference type="GO" id="GO:0005737">
    <property type="term" value="C:cytoplasm"/>
    <property type="evidence" value="ECO:0007669"/>
    <property type="project" value="TreeGrafter"/>
</dbReference>
<evidence type="ECO:0000313" key="4">
    <source>
        <dbReference type="WBParaSite" id="ACAC_0000822201-mRNA-1"/>
    </source>
</evidence>
<reference evidence="4" key="2">
    <citation type="submission" date="2016-04" db="UniProtKB">
        <authorList>
            <consortium name="WormBaseParasite"/>
        </authorList>
    </citation>
    <scope>IDENTIFICATION</scope>
</reference>
<name>A0A158P9G5_ANGCA</name>
<dbReference type="InterPro" id="IPR050216">
    <property type="entry name" value="LRR_domain-containing"/>
</dbReference>
<dbReference type="SUPFAM" id="SSF52058">
    <property type="entry name" value="L domain-like"/>
    <property type="match status" value="1"/>
</dbReference>
<dbReference type="InterPro" id="IPR003591">
    <property type="entry name" value="Leu-rich_rpt_typical-subtyp"/>
</dbReference>
<dbReference type="STRING" id="6313.A0A158P9G5"/>
<keyword evidence="2" id="KW-0677">Repeat</keyword>
<dbReference type="PROSITE" id="PS51450">
    <property type="entry name" value="LRR"/>
    <property type="match status" value="1"/>
</dbReference>
<keyword evidence="3" id="KW-1185">Reference proteome</keyword>
<dbReference type="SMART" id="SM00369">
    <property type="entry name" value="LRR_TYP"/>
    <property type="match status" value="4"/>
</dbReference>
<dbReference type="AlphaFoldDB" id="A0A158P9G5"/>
<evidence type="ECO:0000256" key="1">
    <source>
        <dbReference type="ARBA" id="ARBA00022614"/>
    </source>
</evidence>
<dbReference type="PANTHER" id="PTHR48051:SF1">
    <property type="entry name" value="RAS SUPPRESSOR PROTEIN 1"/>
    <property type="match status" value="1"/>
</dbReference>
<dbReference type="PANTHER" id="PTHR48051">
    <property type="match status" value="1"/>
</dbReference>
<evidence type="ECO:0000313" key="3">
    <source>
        <dbReference type="Proteomes" id="UP000035642"/>
    </source>
</evidence>
<dbReference type="Proteomes" id="UP000035642">
    <property type="component" value="Unassembled WGS sequence"/>
</dbReference>
<dbReference type="Gene3D" id="3.50.40.10">
    <property type="entry name" value="Phenylalanyl-trna Synthetase, Chain B, domain 3"/>
    <property type="match status" value="1"/>
</dbReference>
<evidence type="ECO:0000256" key="2">
    <source>
        <dbReference type="ARBA" id="ARBA00022737"/>
    </source>
</evidence>
<keyword evidence="1" id="KW-0433">Leucine-rich repeat</keyword>
<dbReference type="InterPro" id="IPR020825">
    <property type="entry name" value="Phe-tRNA_synthase-like_B3/B4"/>
</dbReference>
<dbReference type="WBParaSite" id="ACAC_0000822201-mRNA-1">
    <property type="protein sequence ID" value="ACAC_0000822201-mRNA-1"/>
    <property type="gene ID" value="ACAC_0000822201"/>
</dbReference>
<dbReference type="SMART" id="SM00365">
    <property type="entry name" value="LRR_SD22"/>
    <property type="match status" value="3"/>
</dbReference>
<accession>A0A158P9G5</accession>
<dbReference type="Pfam" id="PF13855">
    <property type="entry name" value="LRR_8"/>
    <property type="match status" value="2"/>
</dbReference>
<reference evidence="3" key="1">
    <citation type="submission" date="2012-09" db="EMBL/GenBank/DDBJ databases">
        <authorList>
            <person name="Martin A.A."/>
        </authorList>
    </citation>
    <scope>NUCLEOTIDE SEQUENCE</scope>
</reference>
<protein>
    <submittedName>
        <fullName evidence="4">Leucine-rich repeat protein</fullName>
    </submittedName>
</protein>
<sequence>MAHLLEWPELSVLTQEQRFELVLKGVDSQRRSALSDEGLQKTVFEKNPQLNFISITGCGLSYLSPSITACSQLTKLSITRNDLTSVPEEIGALSKLTFIDLSDNGLEHLPPSFSNLSKLETFVATGNRVGFFSIFVAFFRTGIYRAFFYRFSQERNDYILFKLTNEGLFDFSTIHSLLVLDLSHNNLVEVPSTVMSAELVRLHTLNLAHNKITEVSEIVFYVESEVPEQFSLNHHLKTLDLSANAITALPWAVGQLEKIRMLDLSQNPFKDGRFKKLTNDKRAKVSAVIAYISKNTSKSSKDDSTGMAEGDLMSGESLAKNETIVWIGAADFYVKRLESVVPIRPFLSCCVLSNLDLTGEHFKKFINIQTKLHDSSLCGHRTIAAIGTHELKAFRPPLNYLALPPDELHITALHKKKPVNARELVNALARDADLARKRTKRNTLNPLHRFVTYIFFTSF</sequence>
<dbReference type="InterPro" id="IPR001611">
    <property type="entry name" value="Leu-rich_rpt"/>
</dbReference>
<organism evidence="3 4">
    <name type="scientific">Angiostrongylus cantonensis</name>
    <name type="common">Rat lungworm</name>
    <dbReference type="NCBI Taxonomy" id="6313"/>
    <lineage>
        <taxon>Eukaryota</taxon>
        <taxon>Metazoa</taxon>
        <taxon>Ecdysozoa</taxon>
        <taxon>Nematoda</taxon>
        <taxon>Chromadorea</taxon>
        <taxon>Rhabditida</taxon>
        <taxon>Rhabditina</taxon>
        <taxon>Rhabditomorpha</taxon>
        <taxon>Strongyloidea</taxon>
        <taxon>Metastrongylidae</taxon>
        <taxon>Angiostrongylus</taxon>
    </lineage>
</organism>
<proteinExistence type="predicted"/>
<dbReference type="Gene3D" id="3.80.10.10">
    <property type="entry name" value="Ribonuclease Inhibitor"/>
    <property type="match status" value="2"/>
</dbReference>
<dbReference type="InterPro" id="IPR032675">
    <property type="entry name" value="LRR_dom_sf"/>
</dbReference>